<evidence type="ECO:0000259" key="7">
    <source>
        <dbReference type="PROSITE" id="PS51085"/>
    </source>
</evidence>
<organism evidence="8 9">
    <name type="scientific">Hymenobacter ginsengisoli</name>
    <dbReference type="NCBI Taxonomy" id="1051626"/>
    <lineage>
        <taxon>Bacteria</taxon>
        <taxon>Pseudomonadati</taxon>
        <taxon>Bacteroidota</taxon>
        <taxon>Cytophagia</taxon>
        <taxon>Cytophagales</taxon>
        <taxon>Hymenobacteraceae</taxon>
        <taxon>Hymenobacter</taxon>
    </lineage>
</organism>
<reference evidence="9" key="1">
    <citation type="journal article" date="2019" name="Int. J. Syst. Evol. Microbiol.">
        <title>The Global Catalogue of Microorganisms (GCM) 10K type strain sequencing project: providing services to taxonomists for standard genome sequencing and annotation.</title>
        <authorList>
            <consortium name="The Broad Institute Genomics Platform"/>
            <consortium name="The Broad Institute Genome Sequencing Center for Infectious Disease"/>
            <person name="Wu L."/>
            <person name="Ma J."/>
        </authorList>
    </citation>
    <scope>NUCLEOTIDE SEQUENCE [LARGE SCALE GENOMIC DNA]</scope>
    <source>
        <strain evidence="9">JCM 17841</strain>
    </source>
</reference>
<dbReference type="Pfam" id="PF00111">
    <property type="entry name" value="Fer2"/>
    <property type="match status" value="1"/>
</dbReference>
<feature type="domain" description="2Fe-2S ferredoxin-type" evidence="7">
    <location>
        <begin position="1"/>
        <end position="92"/>
    </location>
</feature>
<dbReference type="RefSeq" id="WP_208132749.1">
    <property type="nucleotide sequence ID" value="NZ_BAABGQ010000012.1"/>
</dbReference>
<name>A0ABP8QQB1_9BACT</name>
<accession>A0ABP8QQB1</accession>
<evidence type="ECO:0000256" key="4">
    <source>
        <dbReference type="ARBA" id="ARBA00023004"/>
    </source>
</evidence>
<proteinExistence type="inferred from homology"/>
<dbReference type="InterPro" id="IPR001055">
    <property type="entry name" value="Adrenodoxin-like"/>
</dbReference>
<dbReference type="EMBL" id="BAABGQ010000012">
    <property type="protein sequence ID" value="GAA4508051.1"/>
    <property type="molecule type" value="Genomic_DNA"/>
</dbReference>
<evidence type="ECO:0000256" key="2">
    <source>
        <dbReference type="ARBA" id="ARBA00022714"/>
    </source>
</evidence>
<keyword evidence="3" id="KW-0479">Metal-binding</keyword>
<dbReference type="Proteomes" id="UP001501243">
    <property type="component" value="Unassembled WGS sequence"/>
</dbReference>
<evidence type="ECO:0000313" key="9">
    <source>
        <dbReference type="Proteomes" id="UP001501243"/>
    </source>
</evidence>
<keyword evidence="5" id="KW-0411">Iron-sulfur</keyword>
<dbReference type="InterPro" id="IPR036010">
    <property type="entry name" value="2Fe-2S_ferredoxin-like_sf"/>
</dbReference>
<dbReference type="InterPro" id="IPR012675">
    <property type="entry name" value="Beta-grasp_dom_sf"/>
</dbReference>
<keyword evidence="4" id="KW-0408">Iron</keyword>
<dbReference type="CDD" id="cd00207">
    <property type="entry name" value="fer2"/>
    <property type="match status" value="1"/>
</dbReference>
<dbReference type="PROSITE" id="PS51085">
    <property type="entry name" value="2FE2S_FER_2"/>
    <property type="match status" value="1"/>
</dbReference>
<dbReference type="InterPro" id="IPR001041">
    <property type="entry name" value="2Fe-2S_ferredoxin-type"/>
</dbReference>
<keyword evidence="9" id="KW-1185">Reference proteome</keyword>
<comment type="caution">
    <text evidence="8">The sequence shown here is derived from an EMBL/GenBank/DDBJ whole genome shotgun (WGS) entry which is preliminary data.</text>
</comment>
<dbReference type="PANTHER" id="PTHR23426:SF65">
    <property type="entry name" value="FERREDOXIN-2, MITOCHONDRIAL"/>
    <property type="match status" value="1"/>
</dbReference>
<comment type="similarity">
    <text evidence="1">Belongs to the adrenodoxin/putidaredoxin family.</text>
</comment>
<evidence type="ECO:0000313" key="8">
    <source>
        <dbReference type="EMBL" id="GAA4508051.1"/>
    </source>
</evidence>
<protein>
    <recommendedName>
        <fullName evidence="7">2Fe-2S ferredoxin-type domain-containing protein</fullName>
    </recommendedName>
</protein>
<gene>
    <name evidence="8" type="ORF">GCM10023172_39560</name>
</gene>
<evidence type="ECO:0000256" key="6">
    <source>
        <dbReference type="ARBA" id="ARBA00034078"/>
    </source>
</evidence>
<dbReference type="Gene3D" id="3.10.20.30">
    <property type="match status" value="1"/>
</dbReference>
<keyword evidence="2" id="KW-0001">2Fe-2S</keyword>
<dbReference type="SUPFAM" id="SSF54292">
    <property type="entry name" value="2Fe-2S ferredoxin-like"/>
    <property type="match status" value="1"/>
</dbReference>
<evidence type="ECO:0000256" key="1">
    <source>
        <dbReference type="ARBA" id="ARBA00010914"/>
    </source>
</evidence>
<evidence type="ECO:0000256" key="3">
    <source>
        <dbReference type="ARBA" id="ARBA00022723"/>
    </source>
</evidence>
<dbReference type="PANTHER" id="PTHR23426">
    <property type="entry name" value="FERREDOXIN/ADRENODOXIN"/>
    <property type="match status" value="1"/>
</dbReference>
<sequence>MPLLTIQGLPGPPLEVPAGRTVLAAIHAAGHDWWHACGAKGRCTTCRVRVLAGAEALAPPTEPELRYRAAGRLGAHERLACQARVLPTGIPA</sequence>
<evidence type="ECO:0000256" key="5">
    <source>
        <dbReference type="ARBA" id="ARBA00023014"/>
    </source>
</evidence>
<comment type="cofactor">
    <cofactor evidence="6">
        <name>[2Fe-2S] cluster</name>
        <dbReference type="ChEBI" id="CHEBI:190135"/>
    </cofactor>
</comment>